<sequence length="196" mass="21229">MELTCGTSKIAGASFSIYPMSDDFVDIILNALKEVDTSKVWVETDDVTTTVRGKLVHVFDVTAAMFLHAAKTGKHVGLQVTYSLGCPGDSTGDVFMAEDDVRLNQPNFADLKQYVAAKFSLYPLGGGQYMDIIYSQIEAMRAYVEVSKAHYSTRLHGEAVDVFKGLESVFQATVDGGSSHTVMTVSISANSPSHVE</sequence>
<name>A0AB39HRS3_9BACI</name>
<dbReference type="PIRSF" id="PIRSF021331">
    <property type="entry name" value="YkoF"/>
    <property type="match status" value="1"/>
</dbReference>
<feature type="binding site" evidence="1">
    <location>
        <position position="17"/>
    </location>
    <ligand>
        <name>thiamine</name>
        <dbReference type="ChEBI" id="CHEBI:18385"/>
    </ligand>
</feature>
<dbReference type="AlphaFoldDB" id="A0AB39HRS3"/>
<feature type="binding site" evidence="1">
    <location>
        <position position="49"/>
    </location>
    <ligand>
        <name>thiamine</name>
        <dbReference type="ChEBI" id="CHEBI:18385"/>
    </ligand>
</feature>
<organism evidence="3">
    <name type="scientific">Ornithinibacillus sp. 4-3</name>
    <dbReference type="NCBI Taxonomy" id="3231488"/>
    <lineage>
        <taxon>Bacteria</taxon>
        <taxon>Bacillati</taxon>
        <taxon>Bacillota</taxon>
        <taxon>Bacilli</taxon>
        <taxon>Bacillales</taxon>
        <taxon>Bacillaceae</taxon>
        <taxon>Ornithinibacillus</taxon>
    </lineage>
</organism>
<dbReference type="InterPro" id="IPR015835">
    <property type="entry name" value="HMP/thiamine-bd"/>
</dbReference>
<evidence type="ECO:0000256" key="1">
    <source>
        <dbReference type="PIRSR" id="PIRSR021331-1"/>
    </source>
</evidence>
<evidence type="ECO:0000313" key="3">
    <source>
        <dbReference type="EMBL" id="XDK33255.1"/>
    </source>
</evidence>
<feature type="domain" description="Thiamin/hydroxymethyl pyrimidine-binding YkoF putative" evidence="2">
    <location>
        <begin position="10"/>
        <end position="89"/>
    </location>
</feature>
<protein>
    <submittedName>
        <fullName evidence="3">YkoF family thiamine/hydroxymethylpyrimidine-binding protein</fullName>
    </submittedName>
</protein>
<dbReference type="Gene3D" id="3.30.70.930">
    <property type="match status" value="2"/>
</dbReference>
<dbReference type="EMBL" id="CP162599">
    <property type="protein sequence ID" value="XDK33255.1"/>
    <property type="molecule type" value="Genomic_DNA"/>
</dbReference>
<proteinExistence type="predicted"/>
<dbReference type="Pfam" id="PF07615">
    <property type="entry name" value="Ykof"/>
    <property type="match status" value="2"/>
</dbReference>
<accession>A0AB39HRS3</accession>
<dbReference type="InterPro" id="IPR029756">
    <property type="entry name" value="MTH1187/YkoF-like"/>
</dbReference>
<dbReference type="SUPFAM" id="SSF89957">
    <property type="entry name" value="MTH1187/YkoF-like"/>
    <property type="match status" value="1"/>
</dbReference>
<dbReference type="InterPro" id="IPR011522">
    <property type="entry name" value="Thiamin/HMP-bd_put_YkoF"/>
</dbReference>
<dbReference type="RefSeq" id="WP_368653937.1">
    <property type="nucleotide sequence ID" value="NZ_CP162599.1"/>
</dbReference>
<reference evidence="3" key="1">
    <citation type="submission" date="2024-07" db="EMBL/GenBank/DDBJ databases">
        <title>Halotolerant mesophilic bacterium Ornithinibacillus sp. 4-3, sp. nov., isolated from soil.</title>
        <authorList>
            <person name="Sidarenka A.V."/>
            <person name="Guliayeva D.E."/>
            <person name="Leanovich S.I."/>
            <person name="Hileuskaya K.S."/>
            <person name="Akhremchuk A.E."/>
            <person name="Sikolenko M.A."/>
            <person name="Valentovich L.N."/>
        </authorList>
    </citation>
    <scope>NUCLEOTIDE SEQUENCE</scope>
    <source>
        <strain evidence="3">4-3</strain>
    </source>
</reference>
<feature type="domain" description="Thiamin/hydroxymethyl pyrimidine-binding YkoF putative" evidence="2">
    <location>
        <begin position="115"/>
        <end position="193"/>
    </location>
</feature>
<dbReference type="GO" id="GO:0030975">
    <property type="term" value="F:thiamine binding"/>
    <property type="evidence" value="ECO:0007669"/>
    <property type="project" value="InterPro"/>
</dbReference>
<evidence type="ECO:0000259" key="2">
    <source>
        <dbReference type="Pfam" id="PF07615"/>
    </source>
</evidence>
<gene>
    <name evidence="3" type="ORF">AB4Y30_02485</name>
</gene>